<protein>
    <submittedName>
        <fullName evidence="2">Cysteinyl-tRNA synthetase</fullName>
    </submittedName>
</protein>
<dbReference type="Proteomes" id="UP000295274">
    <property type="component" value="Unassembled WGS sequence"/>
</dbReference>
<dbReference type="SUPFAM" id="SSF51445">
    <property type="entry name" value="(Trans)glycosidases"/>
    <property type="match status" value="2"/>
</dbReference>
<evidence type="ECO:0000259" key="1">
    <source>
        <dbReference type="Pfam" id="PF03537"/>
    </source>
</evidence>
<dbReference type="InterPro" id="IPR004352">
    <property type="entry name" value="GH114_TIM-barrel"/>
</dbReference>
<organism evidence="2 3">
    <name type="scientific">Maribacter caenipelagi</name>
    <dbReference type="NCBI Taxonomy" id="1447781"/>
    <lineage>
        <taxon>Bacteria</taxon>
        <taxon>Pseudomonadati</taxon>
        <taxon>Bacteroidota</taxon>
        <taxon>Flavobacteriia</taxon>
        <taxon>Flavobacteriales</taxon>
        <taxon>Flavobacteriaceae</taxon>
        <taxon>Maribacter</taxon>
    </lineage>
</organism>
<comment type="caution">
    <text evidence="2">The sequence shown here is derived from an EMBL/GenBank/DDBJ whole genome shotgun (WGS) entry which is preliminary data.</text>
</comment>
<sequence>MGILKYSFLLSVVFLKCGKAQDIVNPVNDEQTSIVDSVNYRDEMRSFVINLSEYAKNVKPSFNIIPQNGIELITKKEDAKGSVYTDYLNAIDAQGQENLFYGYKRDNAKTPTSVTDYMVNYLKVSQDYNNEIFVIDYCKSDSDVENAIEKNLDLDFIPFAAPERDLTVIPEISESLPISTKNISSLKDANNFLFFVNYSDYDSKNDVIEAISATDYDVVFMDLFFNDGSEFGRTMIERLKVKSDGTKRLVLCYMSIGEAEDYRFYWNTVWHNQKPVWLEEENPNWPGNYKVKYWDPEWQSIIFGSENAYLDAILAVNFDGVYLDIIDGFEYFENKN</sequence>
<dbReference type="PANTHER" id="PTHR35882">
    <property type="entry name" value="PELA"/>
    <property type="match status" value="1"/>
</dbReference>
<dbReference type="Pfam" id="PF03537">
    <property type="entry name" value="Glyco_hydro_114"/>
    <property type="match status" value="1"/>
</dbReference>
<dbReference type="PRINTS" id="PR01545">
    <property type="entry name" value="THEMAYE10DUF"/>
</dbReference>
<dbReference type="RefSeq" id="WP_133671484.1">
    <property type="nucleotide sequence ID" value="NZ_SNZW01000011.1"/>
</dbReference>
<keyword evidence="2" id="KW-0436">Ligase</keyword>
<dbReference type="OrthoDB" id="30037at2"/>
<keyword evidence="3" id="KW-1185">Reference proteome</keyword>
<dbReference type="EMBL" id="SNZW01000011">
    <property type="protein sequence ID" value="TDS18859.1"/>
    <property type="molecule type" value="Genomic_DNA"/>
</dbReference>
<dbReference type="Gene3D" id="3.20.20.70">
    <property type="entry name" value="Aldolase class I"/>
    <property type="match status" value="2"/>
</dbReference>
<evidence type="ECO:0000313" key="2">
    <source>
        <dbReference type="EMBL" id="TDS18859.1"/>
    </source>
</evidence>
<gene>
    <name evidence="2" type="ORF">DFQ03_0569</name>
</gene>
<reference evidence="2 3" key="1">
    <citation type="submission" date="2019-03" db="EMBL/GenBank/DDBJ databases">
        <title>Genomic Encyclopedia of Type Strains, Phase III (KMG-III): the genomes of soil and plant-associated and newly described type strains.</title>
        <authorList>
            <person name="Whitman W."/>
        </authorList>
    </citation>
    <scope>NUCLEOTIDE SEQUENCE [LARGE SCALE GENOMIC DNA]</scope>
    <source>
        <strain evidence="2 3">CECT 8455</strain>
    </source>
</reference>
<accession>A0A4R7DBU3</accession>
<dbReference type="PANTHER" id="PTHR35882:SF3">
    <property type="entry name" value="GLYCOSIDE-HYDROLASE FAMILY GH114 TIM-BARREL DOMAIN-CONTAINING PROTEIN"/>
    <property type="match status" value="1"/>
</dbReference>
<evidence type="ECO:0000313" key="3">
    <source>
        <dbReference type="Proteomes" id="UP000295274"/>
    </source>
</evidence>
<dbReference type="InterPro" id="IPR013785">
    <property type="entry name" value="Aldolase_TIM"/>
</dbReference>
<dbReference type="AlphaFoldDB" id="A0A4R7DBU3"/>
<feature type="domain" description="Glycoside-hydrolase family GH114 TIM-barrel" evidence="1">
    <location>
        <begin position="213"/>
        <end position="333"/>
    </location>
</feature>
<keyword evidence="2" id="KW-0030">Aminoacyl-tRNA synthetase</keyword>
<name>A0A4R7DBU3_9FLAO</name>
<dbReference type="InterPro" id="IPR016062">
    <property type="entry name" value="TM1410-rel"/>
</dbReference>
<dbReference type="InterPro" id="IPR017853">
    <property type="entry name" value="GH"/>
</dbReference>
<proteinExistence type="predicted"/>
<dbReference type="GO" id="GO:0004812">
    <property type="term" value="F:aminoacyl-tRNA ligase activity"/>
    <property type="evidence" value="ECO:0007669"/>
    <property type="project" value="UniProtKB-KW"/>
</dbReference>